<reference evidence="2 3" key="1">
    <citation type="submission" date="2024-09" db="EMBL/GenBank/DDBJ databases">
        <title>Novel species of the genus Pelomonas and Roseateles isolated from streams.</title>
        <authorList>
            <person name="Lu H."/>
        </authorList>
    </citation>
    <scope>NUCLEOTIDE SEQUENCE [LARGE SCALE GENOMIC DNA]</scope>
    <source>
        <strain evidence="2 3">BYS96W</strain>
    </source>
</reference>
<protein>
    <submittedName>
        <fullName evidence="2">DUF262 domain-containing protein</fullName>
    </submittedName>
</protein>
<evidence type="ECO:0000313" key="2">
    <source>
        <dbReference type="EMBL" id="MFG6459886.1"/>
    </source>
</evidence>
<dbReference type="InterPro" id="IPR004919">
    <property type="entry name" value="GmrSD_N"/>
</dbReference>
<evidence type="ECO:0000259" key="1">
    <source>
        <dbReference type="Pfam" id="PF03235"/>
    </source>
</evidence>
<dbReference type="Proteomes" id="UP001606305">
    <property type="component" value="Unassembled WGS sequence"/>
</dbReference>
<keyword evidence="3" id="KW-1185">Reference proteome</keyword>
<dbReference type="RefSeq" id="WP_394492324.1">
    <property type="nucleotide sequence ID" value="NZ_JBIGIA010000036.1"/>
</dbReference>
<proteinExistence type="predicted"/>
<dbReference type="PANTHER" id="PTHR37292:SF2">
    <property type="entry name" value="DUF262 DOMAIN-CONTAINING PROTEIN"/>
    <property type="match status" value="1"/>
</dbReference>
<feature type="domain" description="GmrSD restriction endonucleases N-terminal" evidence="1">
    <location>
        <begin position="18"/>
        <end position="228"/>
    </location>
</feature>
<name>A0ABW7GDA5_9BURK</name>
<gene>
    <name evidence="2" type="ORF">ACG00X_23925</name>
</gene>
<organism evidence="2 3">
    <name type="scientific">Pelomonas nitida</name>
    <dbReference type="NCBI Taxonomy" id="3299027"/>
    <lineage>
        <taxon>Bacteria</taxon>
        <taxon>Pseudomonadati</taxon>
        <taxon>Pseudomonadota</taxon>
        <taxon>Betaproteobacteria</taxon>
        <taxon>Burkholderiales</taxon>
        <taxon>Sphaerotilaceae</taxon>
        <taxon>Roseateles</taxon>
    </lineage>
</organism>
<accession>A0ABW7GDA5</accession>
<dbReference type="Pfam" id="PF03235">
    <property type="entry name" value="GmrSD_N"/>
    <property type="match status" value="1"/>
</dbReference>
<comment type="caution">
    <text evidence="2">The sequence shown here is derived from an EMBL/GenBank/DDBJ whole genome shotgun (WGS) entry which is preliminary data.</text>
</comment>
<evidence type="ECO:0000313" key="3">
    <source>
        <dbReference type="Proteomes" id="UP001606305"/>
    </source>
</evidence>
<dbReference type="EMBL" id="JBIGIA010000036">
    <property type="protein sequence ID" value="MFG6459886.1"/>
    <property type="molecule type" value="Genomic_DNA"/>
</dbReference>
<dbReference type="PANTHER" id="PTHR37292">
    <property type="entry name" value="VNG6097C"/>
    <property type="match status" value="1"/>
</dbReference>
<sequence length="522" mass="58998">MAETPSYVSEPQVTDLPKLLSDVRAGHIQVPRFQRPFVWEDDRRVELLRSLRIGIPIGSLLVWRTTKNRLRCFQAIAGVKIPSPSHGQTVSYLLDGHQRLTTLFAAFAKSGAGGEGDETPPPIFFDLEQDDFVVGNPANQWACLPLHLFLDAVALRQHFRTKEREGQMMAAEVDRLQEIAEGVMYAMQWCRIPIIPLSTDDVELATRTFHRVNSQGVPMTEFHMIAALTWGDDFDLREIFEREWGRVTLPLAWKPASELQTLNVLKGILGMELGRSNGDLLARRIRERPQLAVETVHLLTRAIELASTHLVHTPVAVPYQMQLTLTAIALHDMPSDIEVDTEWLRRWWGLTTAWGSFASAATHRVQAALRHLKSGLAGKHEPWPSLLFSTPNPAPIATLDLRNARARYFADGYASQCDGVNLLNDRGPRAFVTLIAGEGTRMGNRFLWKSEEVESLIQALNWKEEDMLAGHFVDDQALTFWAQGALDEFIRRREVLMNDAERGWFIGLKPMSFITPESQPLF</sequence>